<feature type="transmembrane region" description="Helical" evidence="7">
    <location>
        <begin position="112"/>
        <end position="136"/>
    </location>
</feature>
<evidence type="ECO:0000313" key="9">
    <source>
        <dbReference type="EMBL" id="GAA4735040.1"/>
    </source>
</evidence>
<evidence type="ECO:0000256" key="1">
    <source>
        <dbReference type="ARBA" id="ARBA00004651"/>
    </source>
</evidence>
<evidence type="ECO:0000256" key="7">
    <source>
        <dbReference type="SAM" id="Phobius"/>
    </source>
</evidence>
<evidence type="ECO:0000256" key="2">
    <source>
        <dbReference type="ARBA" id="ARBA00005236"/>
    </source>
</evidence>
<dbReference type="PANTHER" id="PTHR30489:SF0">
    <property type="entry name" value="LIPOPROTEIN-RELEASING SYSTEM TRANSMEMBRANE PROTEIN LOLE"/>
    <property type="match status" value="1"/>
</dbReference>
<comment type="similarity">
    <text evidence="2">Belongs to the ABC-4 integral membrane protein family. LolC/E subfamily.</text>
</comment>
<feature type="transmembrane region" description="Helical" evidence="7">
    <location>
        <begin position="331"/>
        <end position="355"/>
    </location>
</feature>
<protein>
    <recommendedName>
        <fullName evidence="8">ABC3 transporter permease C-terminal domain-containing protein</fullName>
    </recommendedName>
</protein>
<feature type="transmembrane region" description="Helical" evidence="7">
    <location>
        <begin position="291"/>
        <end position="311"/>
    </location>
</feature>
<keyword evidence="5 7" id="KW-1133">Transmembrane helix</keyword>
<organism evidence="9 10">
    <name type="scientific">Amnibacterium soli</name>
    <dbReference type="NCBI Taxonomy" id="1282736"/>
    <lineage>
        <taxon>Bacteria</taxon>
        <taxon>Bacillati</taxon>
        <taxon>Actinomycetota</taxon>
        <taxon>Actinomycetes</taxon>
        <taxon>Micrococcales</taxon>
        <taxon>Microbacteriaceae</taxon>
        <taxon>Amnibacterium</taxon>
    </lineage>
</organism>
<reference evidence="10" key="1">
    <citation type="journal article" date="2019" name="Int. J. Syst. Evol. Microbiol.">
        <title>The Global Catalogue of Microorganisms (GCM) 10K type strain sequencing project: providing services to taxonomists for standard genome sequencing and annotation.</title>
        <authorList>
            <consortium name="The Broad Institute Genomics Platform"/>
            <consortium name="The Broad Institute Genome Sequencing Center for Infectious Disease"/>
            <person name="Wu L."/>
            <person name="Ma J."/>
        </authorList>
    </citation>
    <scope>NUCLEOTIDE SEQUENCE [LARGE SCALE GENOMIC DNA]</scope>
    <source>
        <strain evidence="10">JCM 19015</strain>
    </source>
</reference>
<evidence type="ECO:0000313" key="10">
    <source>
        <dbReference type="Proteomes" id="UP001500121"/>
    </source>
</evidence>
<comment type="caution">
    <text evidence="9">The sequence shown here is derived from an EMBL/GenBank/DDBJ whole genome shotgun (WGS) entry which is preliminary data.</text>
</comment>
<evidence type="ECO:0000256" key="3">
    <source>
        <dbReference type="ARBA" id="ARBA00022475"/>
    </source>
</evidence>
<sequence length="470" mass="47398">MSAPQHESRAREHAPGVLVAALSSAFGVALVQGTGLLDAALRADAVTGDSDTVAELLRITSVVLIAVAVYSGAIVTVNTFSVIVAGRVRAIALRRLLGSTARAERGAVAREGLLVGAVGSGVGLVVGSAAVAGIAATAREVGLLDAVPYSYANPQALLPAVAVALTTWLAAVIGSRRVLSVTPMQALGGAEEESEEESRSNRVRNGAAAALVVAGGALLAGGVALGSSSFSGLFVAFTGGVVSFTGVVLGAHLVIPRALRLAGLLMGAAPTSRLAAENAVRYPQRSTRSTLGLLVSVTLITTFGVATRTFGDMIEVAAGADPVYYAGIETMLTTVTAVFSVLIGFSAVIAGVGLVNSLSLGVLQRTRELGLLRALGFTTRQLRRMVLAESGQLVLTAVALGLLLGTVYGWAGAHSLVGAARGVPGLLFLGVPWPLVAVVVAGGVLLTLLASVLPSRRATRVAPVEALGVE</sequence>
<keyword evidence="3" id="KW-1003">Cell membrane</keyword>
<accession>A0ABP8YN24</accession>
<feature type="transmembrane region" description="Helical" evidence="7">
    <location>
        <begin position="207"/>
        <end position="227"/>
    </location>
</feature>
<proteinExistence type="inferred from homology"/>
<evidence type="ECO:0000259" key="8">
    <source>
        <dbReference type="Pfam" id="PF02687"/>
    </source>
</evidence>
<feature type="transmembrane region" description="Helical" evidence="7">
    <location>
        <begin position="431"/>
        <end position="453"/>
    </location>
</feature>
<evidence type="ECO:0000256" key="5">
    <source>
        <dbReference type="ARBA" id="ARBA00022989"/>
    </source>
</evidence>
<feature type="domain" description="ABC3 transporter permease C-terminal" evidence="8">
    <location>
        <begin position="341"/>
        <end position="461"/>
    </location>
</feature>
<dbReference type="Pfam" id="PF02687">
    <property type="entry name" value="FtsX"/>
    <property type="match status" value="2"/>
</dbReference>
<feature type="transmembrane region" description="Helical" evidence="7">
    <location>
        <begin position="233"/>
        <end position="255"/>
    </location>
</feature>
<feature type="transmembrane region" description="Helical" evidence="7">
    <location>
        <begin position="156"/>
        <end position="174"/>
    </location>
</feature>
<dbReference type="PANTHER" id="PTHR30489">
    <property type="entry name" value="LIPOPROTEIN-RELEASING SYSTEM TRANSMEMBRANE PROTEIN LOLE"/>
    <property type="match status" value="1"/>
</dbReference>
<dbReference type="EMBL" id="BAABLP010000001">
    <property type="protein sequence ID" value="GAA4735040.1"/>
    <property type="molecule type" value="Genomic_DNA"/>
</dbReference>
<feature type="transmembrane region" description="Helical" evidence="7">
    <location>
        <begin position="59"/>
        <end position="85"/>
    </location>
</feature>
<dbReference type="RefSeq" id="WP_345478933.1">
    <property type="nucleotide sequence ID" value="NZ_BAABLP010000001.1"/>
</dbReference>
<evidence type="ECO:0000256" key="6">
    <source>
        <dbReference type="ARBA" id="ARBA00023136"/>
    </source>
</evidence>
<keyword evidence="10" id="KW-1185">Reference proteome</keyword>
<feature type="domain" description="ABC3 transporter permease C-terminal" evidence="8">
    <location>
        <begin position="63"/>
        <end position="182"/>
    </location>
</feature>
<dbReference type="InterPro" id="IPR051447">
    <property type="entry name" value="Lipoprotein-release_system"/>
</dbReference>
<name>A0ABP8YN24_9MICO</name>
<dbReference type="Proteomes" id="UP001500121">
    <property type="component" value="Unassembled WGS sequence"/>
</dbReference>
<feature type="transmembrane region" description="Helical" evidence="7">
    <location>
        <begin position="393"/>
        <end position="411"/>
    </location>
</feature>
<gene>
    <name evidence="9" type="ORF">GCM10025783_00960</name>
</gene>
<keyword evidence="6 7" id="KW-0472">Membrane</keyword>
<comment type="subcellular location">
    <subcellularLocation>
        <location evidence="1">Cell membrane</location>
        <topology evidence="1">Multi-pass membrane protein</topology>
    </subcellularLocation>
</comment>
<evidence type="ECO:0000256" key="4">
    <source>
        <dbReference type="ARBA" id="ARBA00022692"/>
    </source>
</evidence>
<dbReference type="InterPro" id="IPR003838">
    <property type="entry name" value="ABC3_permease_C"/>
</dbReference>
<keyword evidence="4 7" id="KW-0812">Transmembrane</keyword>